<dbReference type="EMBL" id="JARBHB010000004">
    <property type="protein sequence ID" value="KAJ8886590.1"/>
    <property type="molecule type" value="Genomic_DNA"/>
</dbReference>
<proteinExistence type="predicted"/>
<evidence type="ECO:0000313" key="2">
    <source>
        <dbReference type="Proteomes" id="UP001159363"/>
    </source>
</evidence>
<name>A0ABQ9HQD8_9NEOP</name>
<keyword evidence="2" id="KW-1185">Reference proteome</keyword>
<accession>A0ABQ9HQD8</accession>
<feature type="non-terminal residue" evidence="1">
    <location>
        <position position="246"/>
    </location>
</feature>
<sequence length="246" mass="27631">MIKLHVIVYIGASGTDTEVEMPDDATAVMKNISKRNAMLLNVLGEDAIELASTFCLSDKDLDNYDNLIDAFYNHVAHKINLKYSDQAGNMLQDCVVVRVRDSKLWKGLFRVKNLKLDQAVCNCRAMEPSTVYNKTLEEKDEVNILPEEIFKCIKGNSHMHQTSATFVTYGGDKLALLGIVECMCIVGGAKHPLQFIVLNTTSCPIVGINTCIELRLIQRLHSIKDTTDLRTQSEFVKPKKDVFFNQ</sequence>
<protein>
    <submittedName>
        <fullName evidence="1">Uncharacterized protein</fullName>
    </submittedName>
</protein>
<gene>
    <name evidence="1" type="ORF">PR048_012802</name>
</gene>
<reference evidence="1 2" key="1">
    <citation type="submission" date="2023-02" db="EMBL/GenBank/DDBJ databases">
        <title>LHISI_Scaffold_Assembly.</title>
        <authorList>
            <person name="Stuart O.P."/>
            <person name="Cleave R."/>
            <person name="Magrath M.J.L."/>
            <person name="Mikheyev A.S."/>
        </authorList>
    </citation>
    <scope>NUCLEOTIDE SEQUENCE [LARGE SCALE GENOMIC DNA]</scope>
    <source>
        <strain evidence="1">Daus_M_001</strain>
        <tissue evidence="1">Leg muscle</tissue>
    </source>
</reference>
<evidence type="ECO:0000313" key="1">
    <source>
        <dbReference type="EMBL" id="KAJ8886590.1"/>
    </source>
</evidence>
<organism evidence="1 2">
    <name type="scientific">Dryococelus australis</name>
    <dbReference type="NCBI Taxonomy" id="614101"/>
    <lineage>
        <taxon>Eukaryota</taxon>
        <taxon>Metazoa</taxon>
        <taxon>Ecdysozoa</taxon>
        <taxon>Arthropoda</taxon>
        <taxon>Hexapoda</taxon>
        <taxon>Insecta</taxon>
        <taxon>Pterygota</taxon>
        <taxon>Neoptera</taxon>
        <taxon>Polyneoptera</taxon>
        <taxon>Phasmatodea</taxon>
        <taxon>Verophasmatodea</taxon>
        <taxon>Anareolatae</taxon>
        <taxon>Phasmatidae</taxon>
        <taxon>Eurycanthinae</taxon>
        <taxon>Dryococelus</taxon>
    </lineage>
</organism>
<dbReference type="Proteomes" id="UP001159363">
    <property type="component" value="Chromosome X"/>
</dbReference>
<comment type="caution">
    <text evidence="1">The sequence shown here is derived from an EMBL/GenBank/DDBJ whole genome shotgun (WGS) entry which is preliminary data.</text>
</comment>